<protein>
    <recommendedName>
        <fullName evidence="3">ubiquitinyl hydrolase 1</fullName>
        <ecNumber evidence="3">3.4.19.12</ecNumber>
    </recommendedName>
</protein>
<dbReference type="GO" id="GO:0004843">
    <property type="term" value="F:cysteine-type deubiquitinase activity"/>
    <property type="evidence" value="ECO:0007669"/>
    <property type="project" value="UniProtKB-EC"/>
</dbReference>
<reference evidence="8" key="2">
    <citation type="submission" date="2019-06" db="EMBL/GenBank/DDBJ databases">
        <title>Genomics analysis of Aphanomyces spp. identifies a new class of oomycete effector associated with host adaptation.</title>
        <authorList>
            <person name="Gaulin E."/>
        </authorList>
    </citation>
    <scope>NUCLEOTIDE SEQUENCE</scope>
    <source>
        <strain evidence="8">CBS 578.67</strain>
    </source>
</reference>
<keyword evidence="5" id="KW-0833">Ubl conjugation pathway</keyword>
<dbReference type="InterPro" id="IPR038765">
    <property type="entry name" value="Papain-like_cys_pep_sf"/>
</dbReference>
<dbReference type="Gene3D" id="2.30.30.140">
    <property type="match status" value="1"/>
</dbReference>
<organism evidence="9 10">
    <name type="scientific">Aphanomyces stellatus</name>
    <dbReference type="NCBI Taxonomy" id="120398"/>
    <lineage>
        <taxon>Eukaryota</taxon>
        <taxon>Sar</taxon>
        <taxon>Stramenopiles</taxon>
        <taxon>Oomycota</taxon>
        <taxon>Saprolegniomycetes</taxon>
        <taxon>Saprolegniales</taxon>
        <taxon>Verrucalvaceae</taxon>
        <taxon>Aphanomyces</taxon>
    </lineage>
</organism>
<dbReference type="OrthoDB" id="415023at2759"/>
<dbReference type="InterPro" id="IPR050704">
    <property type="entry name" value="Peptidase_C85-like"/>
</dbReference>
<gene>
    <name evidence="9" type="primary">Aste57867_9176</name>
    <name evidence="8" type="ORF">As57867_009140</name>
    <name evidence="9" type="ORF">ASTE57867_9176</name>
</gene>
<evidence type="ECO:0000259" key="7">
    <source>
        <dbReference type="PROSITE" id="PS50802"/>
    </source>
</evidence>
<feature type="domain" description="OTU" evidence="7">
    <location>
        <begin position="180"/>
        <end position="308"/>
    </location>
</feature>
<dbReference type="InterPro" id="IPR003323">
    <property type="entry name" value="OTU_dom"/>
</dbReference>
<evidence type="ECO:0000256" key="6">
    <source>
        <dbReference type="ARBA" id="ARBA00022801"/>
    </source>
</evidence>
<dbReference type="EMBL" id="VJMH01005129">
    <property type="protein sequence ID" value="KAF0700298.1"/>
    <property type="molecule type" value="Genomic_DNA"/>
</dbReference>
<comment type="similarity">
    <text evidence="2">Belongs to the peptidase C85 family.</text>
</comment>
<dbReference type="Pfam" id="PF02338">
    <property type="entry name" value="OTU"/>
    <property type="match status" value="1"/>
</dbReference>
<keyword evidence="4" id="KW-0645">Protease</keyword>
<keyword evidence="6" id="KW-0378">Hydrolase</keyword>
<sequence>MGLDPFGPTTSSDDEDENMQMEMQMRGSDATGVEWRRQIHAHDNMDAQNTFGNWCSAVVVEVTSASVVVRYLNMNPCWNERLQRDSARLSLPSTHARNDSMPIKLGQLVHVFDDTQWREAQVTCVHPEEVRVSFADSPTQKWFAFAPPTIRPSEKQHTRRIRLTNPSYDHYAAALQRLDLGIVAVEGDGNCLFRSVSHQLYGDDRHHLLVRKFCMDYMELEKEYFEPFIVGDMPAFLRYVAHKRQDAVWGDDPELQAICEFYDRSAQVFAYDAQGGAKRLRTFHENIRRPSICLSFYGGGHYDSIVGRDHRPHLIPEPPGVYEARRLAIAQSKRWSDEEAKVLEMSRKEFGGMAMNLDAALTASLESYEAEVAQVIEAKDVQSVQEASELQHLQTEMLKSVAQQSEDELLQAALQASMDPYQHELEQALALSTQGMLPDAIVFDEDEAMQQAIQMSLMHTN</sequence>
<evidence type="ECO:0000313" key="10">
    <source>
        <dbReference type="Proteomes" id="UP000332933"/>
    </source>
</evidence>
<dbReference type="PROSITE" id="PS50802">
    <property type="entry name" value="OTU"/>
    <property type="match status" value="1"/>
</dbReference>
<dbReference type="PANTHER" id="PTHR12419:SF4">
    <property type="entry name" value="OTU DOMAIN-CONTAINING PROTEIN 5"/>
    <property type="match status" value="1"/>
</dbReference>
<dbReference type="GO" id="GO:0016579">
    <property type="term" value="P:protein deubiquitination"/>
    <property type="evidence" value="ECO:0007669"/>
    <property type="project" value="TreeGrafter"/>
</dbReference>
<dbReference type="GO" id="GO:0061578">
    <property type="term" value="F:K63-linked deubiquitinase activity"/>
    <property type="evidence" value="ECO:0007669"/>
    <property type="project" value="TreeGrafter"/>
</dbReference>
<evidence type="ECO:0000256" key="5">
    <source>
        <dbReference type="ARBA" id="ARBA00022786"/>
    </source>
</evidence>
<evidence type="ECO:0000256" key="2">
    <source>
        <dbReference type="ARBA" id="ARBA00010407"/>
    </source>
</evidence>
<accession>A0A485KME7</accession>
<dbReference type="Proteomes" id="UP000332933">
    <property type="component" value="Unassembled WGS sequence"/>
</dbReference>
<dbReference type="GO" id="GO:0006508">
    <property type="term" value="P:proteolysis"/>
    <property type="evidence" value="ECO:0007669"/>
    <property type="project" value="UniProtKB-KW"/>
</dbReference>
<dbReference type="EMBL" id="CAADRA010005150">
    <property type="protein sequence ID" value="VFT86060.1"/>
    <property type="molecule type" value="Genomic_DNA"/>
</dbReference>
<evidence type="ECO:0000256" key="4">
    <source>
        <dbReference type="ARBA" id="ARBA00022670"/>
    </source>
</evidence>
<keyword evidence="10" id="KW-1185">Reference proteome</keyword>
<dbReference type="Gene3D" id="3.90.70.80">
    <property type="match status" value="1"/>
</dbReference>
<dbReference type="EC" id="3.4.19.12" evidence="3"/>
<proteinExistence type="inferred from homology"/>
<comment type="catalytic activity">
    <reaction evidence="1">
        <text>Thiol-dependent hydrolysis of ester, thioester, amide, peptide and isopeptide bonds formed by the C-terminal Gly of ubiquitin (a 76-residue protein attached to proteins as an intracellular targeting signal).</text>
        <dbReference type="EC" id="3.4.19.12"/>
    </reaction>
</comment>
<evidence type="ECO:0000256" key="3">
    <source>
        <dbReference type="ARBA" id="ARBA00012759"/>
    </source>
</evidence>
<reference evidence="9 10" key="1">
    <citation type="submission" date="2019-03" db="EMBL/GenBank/DDBJ databases">
        <authorList>
            <person name="Gaulin E."/>
            <person name="Dumas B."/>
        </authorList>
    </citation>
    <scope>NUCLEOTIDE SEQUENCE [LARGE SCALE GENOMIC DNA]</scope>
    <source>
        <strain evidence="9">CBS 568.67</strain>
    </source>
</reference>
<dbReference type="SUPFAM" id="SSF54001">
    <property type="entry name" value="Cysteine proteinases"/>
    <property type="match status" value="1"/>
</dbReference>
<dbReference type="AlphaFoldDB" id="A0A485KME7"/>
<evidence type="ECO:0000256" key="1">
    <source>
        <dbReference type="ARBA" id="ARBA00000707"/>
    </source>
</evidence>
<dbReference type="PANTHER" id="PTHR12419">
    <property type="entry name" value="OTU DOMAIN CONTAINING PROTEIN"/>
    <property type="match status" value="1"/>
</dbReference>
<evidence type="ECO:0000313" key="8">
    <source>
        <dbReference type="EMBL" id="KAF0700298.1"/>
    </source>
</evidence>
<evidence type="ECO:0000313" key="9">
    <source>
        <dbReference type="EMBL" id="VFT86060.1"/>
    </source>
</evidence>
<name>A0A485KME7_9STRA</name>
<dbReference type="CDD" id="cd22752">
    <property type="entry name" value="OTU_OTUD5-like"/>
    <property type="match status" value="1"/>
</dbReference>